<dbReference type="EMBL" id="CP039352">
    <property type="protein sequence ID" value="QCE04495.1"/>
    <property type="molecule type" value="Genomic_DNA"/>
</dbReference>
<reference evidence="2 3" key="1">
    <citation type="submission" date="2019-04" db="EMBL/GenBank/DDBJ databases">
        <title>An improved genome assembly and genetic linkage map for asparagus bean, Vigna unguiculata ssp. sesquipedialis.</title>
        <authorList>
            <person name="Xia Q."/>
            <person name="Zhang R."/>
            <person name="Dong Y."/>
        </authorList>
    </citation>
    <scope>NUCLEOTIDE SEQUENCE [LARGE SCALE GENOMIC DNA]</scope>
    <source>
        <tissue evidence="2">Leaf</tissue>
    </source>
</reference>
<gene>
    <name evidence="2" type="ORF">DEO72_LG8g2531</name>
</gene>
<feature type="region of interest" description="Disordered" evidence="1">
    <location>
        <begin position="74"/>
        <end position="101"/>
    </location>
</feature>
<dbReference type="AlphaFoldDB" id="A0A4D6MX85"/>
<sequence length="101" mass="11404">MLLQTTIEYHTATAKGRVSGFQETQMEANKHRRTLLLHGVTVDHRRPLSSHIVVVKGRVSSFRETQMEANENGTFGTFGGFHAQRNGGKQTQSPFAQSWKY</sequence>
<keyword evidence="3" id="KW-1185">Reference proteome</keyword>
<accession>A0A4D6MX85</accession>
<evidence type="ECO:0000256" key="1">
    <source>
        <dbReference type="SAM" id="MobiDB-lite"/>
    </source>
</evidence>
<proteinExistence type="predicted"/>
<evidence type="ECO:0000313" key="3">
    <source>
        <dbReference type="Proteomes" id="UP000501690"/>
    </source>
</evidence>
<protein>
    <submittedName>
        <fullName evidence="2">Uncharacterized protein</fullName>
    </submittedName>
</protein>
<evidence type="ECO:0000313" key="2">
    <source>
        <dbReference type="EMBL" id="QCE04495.1"/>
    </source>
</evidence>
<feature type="compositionally biased region" description="Polar residues" evidence="1">
    <location>
        <begin position="87"/>
        <end position="101"/>
    </location>
</feature>
<organism evidence="2 3">
    <name type="scientific">Vigna unguiculata</name>
    <name type="common">Cowpea</name>
    <dbReference type="NCBI Taxonomy" id="3917"/>
    <lineage>
        <taxon>Eukaryota</taxon>
        <taxon>Viridiplantae</taxon>
        <taxon>Streptophyta</taxon>
        <taxon>Embryophyta</taxon>
        <taxon>Tracheophyta</taxon>
        <taxon>Spermatophyta</taxon>
        <taxon>Magnoliopsida</taxon>
        <taxon>eudicotyledons</taxon>
        <taxon>Gunneridae</taxon>
        <taxon>Pentapetalae</taxon>
        <taxon>rosids</taxon>
        <taxon>fabids</taxon>
        <taxon>Fabales</taxon>
        <taxon>Fabaceae</taxon>
        <taxon>Papilionoideae</taxon>
        <taxon>50 kb inversion clade</taxon>
        <taxon>NPAAA clade</taxon>
        <taxon>indigoferoid/millettioid clade</taxon>
        <taxon>Phaseoleae</taxon>
        <taxon>Vigna</taxon>
    </lineage>
</organism>
<dbReference type="Proteomes" id="UP000501690">
    <property type="component" value="Linkage Group LG8"/>
</dbReference>
<name>A0A4D6MX85_VIGUN</name>